<evidence type="ECO:0000313" key="1">
    <source>
        <dbReference type="EMBL" id="PVH90552.1"/>
    </source>
</evidence>
<dbReference type="AlphaFoldDB" id="A0A2V1CXU9"/>
<protein>
    <submittedName>
        <fullName evidence="1">Uncharacterized protein</fullName>
    </submittedName>
</protein>
<keyword evidence="2" id="KW-1185">Reference proteome</keyword>
<gene>
    <name evidence="1" type="ORF">DM02DRAFT_547576</name>
</gene>
<proteinExistence type="predicted"/>
<dbReference type="STRING" id="97972.A0A2V1CXU9"/>
<reference evidence="1 2" key="1">
    <citation type="journal article" date="2018" name="Sci. Rep.">
        <title>Comparative genomics provides insights into the lifestyle and reveals functional heterogeneity of dark septate endophytic fungi.</title>
        <authorList>
            <person name="Knapp D.G."/>
            <person name="Nemeth J.B."/>
            <person name="Barry K."/>
            <person name="Hainaut M."/>
            <person name="Henrissat B."/>
            <person name="Johnson J."/>
            <person name="Kuo A."/>
            <person name="Lim J.H.P."/>
            <person name="Lipzen A."/>
            <person name="Nolan M."/>
            <person name="Ohm R.A."/>
            <person name="Tamas L."/>
            <person name="Grigoriev I.V."/>
            <person name="Spatafora J.W."/>
            <person name="Nagy L.G."/>
            <person name="Kovacs G.M."/>
        </authorList>
    </citation>
    <scope>NUCLEOTIDE SEQUENCE [LARGE SCALE GENOMIC DNA]</scope>
    <source>
        <strain evidence="1 2">DSE2036</strain>
    </source>
</reference>
<sequence length="106" mass="11984">EHLNQLRFYVNDPEPVIICRSCTFALGGSVEFIVNHFTEKHNVFKQSANETRQLLGPCTILGPKELRLRSDGSPPHPYLAKHLGIARKHYGFKTTSVQVICPRITV</sequence>
<evidence type="ECO:0000313" key="2">
    <source>
        <dbReference type="Proteomes" id="UP000244855"/>
    </source>
</evidence>
<dbReference type="EMBL" id="KZ806230">
    <property type="protein sequence ID" value="PVH90552.1"/>
    <property type="molecule type" value="Genomic_DNA"/>
</dbReference>
<dbReference type="Proteomes" id="UP000244855">
    <property type="component" value="Unassembled WGS sequence"/>
</dbReference>
<accession>A0A2V1CXU9</accession>
<name>A0A2V1CXU9_9PLEO</name>
<dbReference type="OrthoDB" id="4847297at2759"/>
<organism evidence="1 2">
    <name type="scientific">Periconia macrospinosa</name>
    <dbReference type="NCBI Taxonomy" id="97972"/>
    <lineage>
        <taxon>Eukaryota</taxon>
        <taxon>Fungi</taxon>
        <taxon>Dikarya</taxon>
        <taxon>Ascomycota</taxon>
        <taxon>Pezizomycotina</taxon>
        <taxon>Dothideomycetes</taxon>
        <taxon>Pleosporomycetidae</taxon>
        <taxon>Pleosporales</taxon>
        <taxon>Massarineae</taxon>
        <taxon>Periconiaceae</taxon>
        <taxon>Periconia</taxon>
    </lineage>
</organism>
<feature type="non-terminal residue" evidence="1">
    <location>
        <position position="1"/>
    </location>
</feature>